<sequence length="187" mass="20144">MSLTVLASAMLLAGCDSEPEGAVQQQDELSAPKPPLIGEIDYGRAGTKMPASVFADPDGAELKTEQLLGRPVLLNLWATWCVPCIVEMPALDTLADVMGDDVKVLTISQDLTGAKAVEPFFEERGFRNLEPWLDPRNSLSRELGGEILPVTILFDGNGEEVFRVTGGYHWDSEDAIAAVREAIAGSE</sequence>
<evidence type="ECO:0000256" key="2">
    <source>
        <dbReference type="ARBA" id="ARBA00022748"/>
    </source>
</evidence>
<dbReference type="AlphaFoldDB" id="A0A850HHN2"/>
<comment type="caution">
    <text evidence="6">The sequence shown here is derived from an EMBL/GenBank/DDBJ whole genome shotgun (WGS) entry which is preliminary data.</text>
</comment>
<comment type="subcellular location">
    <subcellularLocation>
        <location evidence="1">Cell envelope</location>
    </subcellularLocation>
</comment>
<dbReference type="EMBL" id="JABWTA010000001">
    <property type="protein sequence ID" value="NVE94652.1"/>
    <property type="molecule type" value="Genomic_DNA"/>
</dbReference>
<keyword evidence="3" id="KW-1015">Disulfide bond</keyword>
<organism evidence="6 7">
    <name type="scientific">Altererythrobacter lutimaris</name>
    <dbReference type="NCBI Taxonomy" id="2743979"/>
    <lineage>
        <taxon>Bacteria</taxon>
        <taxon>Pseudomonadati</taxon>
        <taxon>Pseudomonadota</taxon>
        <taxon>Alphaproteobacteria</taxon>
        <taxon>Sphingomonadales</taxon>
        <taxon>Erythrobacteraceae</taxon>
        <taxon>Altererythrobacter</taxon>
    </lineage>
</organism>
<feature type="domain" description="Thioredoxin" evidence="5">
    <location>
        <begin position="43"/>
        <end position="184"/>
    </location>
</feature>
<dbReference type="InterPro" id="IPR013766">
    <property type="entry name" value="Thioredoxin_domain"/>
</dbReference>
<dbReference type="Proteomes" id="UP000546031">
    <property type="component" value="Unassembled WGS sequence"/>
</dbReference>
<evidence type="ECO:0000259" key="5">
    <source>
        <dbReference type="PROSITE" id="PS51352"/>
    </source>
</evidence>
<keyword evidence="2" id="KW-0201">Cytochrome c-type biogenesis</keyword>
<keyword evidence="7" id="KW-1185">Reference proteome</keyword>
<dbReference type="InterPro" id="IPR036249">
    <property type="entry name" value="Thioredoxin-like_sf"/>
</dbReference>
<dbReference type="InterPro" id="IPR013740">
    <property type="entry name" value="Redoxin"/>
</dbReference>
<evidence type="ECO:0000313" key="6">
    <source>
        <dbReference type="EMBL" id="NVE94652.1"/>
    </source>
</evidence>
<dbReference type="InterPro" id="IPR050553">
    <property type="entry name" value="Thioredoxin_ResA/DsbE_sf"/>
</dbReference>
<evidence type="ECO:0000256" key="1">
    <source>
        <dbReference type="ARBA" id="ARBA00004196"/>
    </source>
</evidence>
<proteinExistence type="predicted"/>
<name>A0A850HHN2_9SPHN</name>
<dbReference type="PANTHER" id="PTHR42852">
    <property type="entry name" value="THIOL:DISULFIDE INTERCHANGE PROTEIN DSBE"/>
    <property type="match status" value="1"/>
</dbReference>
<dbReference type="CDD" id="cd02966">
    <property type="entry name" value="TlpA_like_family"/>
    <property type="match status" value="1"/>
</dbReference>
<reference evidence="6 7" key="1">
    <citation type="submission" date="2020-06" db="EMBL/GenBank/DDBJ databases">
        <title>Altererythrobacter lutimaris sp. nov., a marine bacterium isolated from a tidal flat.</title>
        <authorList>
            <person name="Kim D."/>
            <person name="Yoo Y."/>
            <person name="Kim J.-J."/>
        </authorList>
    </citation>
    <scope>NUCLEOTIDE SEQUENCE [LARGE SCALE GENOMIC DNA]</scope>
    <source>
        <strain evidence="6 7">JGD-16</strain>
    </source>
</reference>
<dbReference type="GO" id="GO:0030313">
    <property type="term" value="C:cell envelope"/>
    <property type="evidence" value="ECO:0007669"/>
    <property type="project" value="UniProtKB-SubCell"/>
</dbReference>
<dbReference type="Pfam" id="PF08534">
    <property type="entry name" value="Redoxin"/>
    <property type="match status" value="1"/>
</dbReference>
<dbReference type="SUPFAM" id="SSF52833">
    <property type="entry name" value="Thioredoxin-like"/>
    <property type="match status" value="1"/>
</dbReference>
<accession>A0A850HHN2</accession>
<evidence type="ECO:0000313" key="7">
    <source>
        <dbReference type="Proteomes" id="UP000546031"/>
    </source>
</evidence>
<keyword evidence="4" id="KW-0676">Redox-active center</keyword>
<dbReference type="PANTHER" id="PTHR42852:SF6">
    <property type="entry name" value="THIOL:DISULFIDE INTERCHANGE PROTEIN DSBE"/>
    <property type="match status" value="1"/>
</dbReference>
<dbReference type="PROSITE" id="PS51352">
    <property type="entry name" value="THIOREDOXIN_2"/>
    <property type="match status" value="1"/>
</dbReference>
<dbReference type="Gene3D" id="3.40.30.10">
    <property type="entry name" value="Glutaredoxin"/>
    <property type="match status" value="1"/>
</dbReference>
<dbReference type="GO" id="GO:0016491">
    <property type="term" value="F:oxidoreductase activity"/>
    <property type="evidence" value="ECO:0007669"/>
    <property type="project" value="InterPro"/>
</dbReference>
<evidence type="ECO:0000256" key="4">
    <source>
        <dbReference type="ARBA" id="ARBA00023284"/>
    </source>
</evidence>
<protein>
    <submittedName>
        <fullName evidence="6">Redoxin family protein</fullName>
    </submittedName>
</protein>
<evidence type="ECO:0000256" key="3">
    <source>
        <dbReference type="ARBA" id="ARBA00023157"/>
    </source>
</evidence>
<gene>
    <name evidence="6" type="ORF">HUO12_07045</name>
</gene>
<dbReference type="GO" id="GO:0017004">
    <property type="term" value="P:cytochrome complex assembly"/>
    <property type="evidence" value="ECO:0007669"/>
    <property type="project" value="UniProtKB-KW"/>
</dbReference>